<evidence type="ECO:0000313" key="3">
    <source>
        <dbReference type="EMBL" id="KAF2833651.1"/>
    </source>
</evidence>
<keyword evidence="2" id="KW-0732">Signal</keyword>
<protein>
    <submittedName>
        <fullName evidence="3">Uncharacterized protein</fullName>
    </submittedName>
</protein>
<dbReference type="Proteomes" id="UP000799424">
    <property type="component" value="Unassembled WGS sequence"/>
</dbReference>
<feature type="signal peptide" evidence="2">
    <location>
        <begin position="1"/>
        <end position="18"/>
    </location>
</feature>
<evidence type="ECO:0000256" key="2">
    <source>
        <dbReference type="SAM" id="SignalP"/>
    </source>
</evidence>
<dbReference type="AlphaFoldDB" id="A0A6A7AK26"/>
<accession>A0A6A7AK26</accession>
<dbReference type="OrthoDB" id="3944128at2759"/>
<name>A0A6A7AK26_9PLEO</name>
<feature type="region of interest" description="Disordered" evidence="1">
    <location>
        <begin position="461"/>
        <end position="522"/>
    </location>
</feature>
<feature type="chain" id="PRO_5025444875" evidence="2">
    <location>
        <begin position="19"/>
        <end position="843"/>
    </location>
</feature>
<evidence type="ECO:0000256" key="1">
    <source>
        <dbReference type="SAM" id="MobiDB-lite"/>
    </source>
</evidence>
<evidence type="ECO:0000313" key="4">
    <source>
        <dbReference type="Proteomes" id="UP000799424"/>
    </source>
</evidence>
<keyword evidence="4" id="KW-1185">Reference proteome</keyword>
<organism evidence="3 4">
    <name type="scientific">Ophiobolus disseminans</name>
    <dbReference type="NCBI Taxonomy" id="1469910"/>
    <lineage>
        <taxon>Eukaryota</taxon>
        <taxon>Fungi</taxon>
        <taxon>Dikarya</taxon>
        <taxon>Ascomycota</taxon>
        <taxon>Pezizomycotina</taxon>
        <taxon>Dothideomycetes</taxon>
        <taxon>Pleosporomycetidae</taxon>
        <taxon>Pleosporales</taxon>
        <taxon>Pleosporineae</taxon>
        <taxon>Phaeosphaeriaceae</taxon>
        <taxon>Ophiobolus</taxon>
    </lineage>
</organism>
<reference evidence="3" key="1">
    <citation type="journal article" date="2020" name="Stud. Mycol.">
        <title>101 Dothideomycetes genomes: a test case for predicting lifestyles and emergence of pathogens.</title>
        <authorList>
            <person name="Haridas S."/>
            <person name="Albert R."/>
            <person name="Binder M."/>
            <person name="Bloem J."/>
            <person name="Labutti K."/>
            <person name="Salamov A."/>
            <person name="Andreopoulos B."/>
            <person name="Baker S."/>
            <person name="Barry K."/>
            <person name="Bills G."/>
            <person name="Bluhm B."/>
            <person name="Cannon C."/>
            <person name="Castanera R."/>
            <person name="Culley D."/>
            <person name="Daum C."/>
            <person name="Ezra D."/>
            <person name="Gonzalez J."/>
            <person name="Henrissat B."/>
            <person name="Kuo A."/>
            <person name="Liang C."/>
            <person name="Lipzen A."/>
            <person name="Lutzoni F."/>
            <person name="Magnuson J."/>
            <person name="Mondo S."/>
            <person name="Nolan M."/>
            <person name="Ohm R."/>
            <person name="Pangilinan J."/>
            <person name="Park H.-J."/>
            <person name="Ramirez L."/>
            <person name="Alfaro M."/>
            <person name="Sun H."/>
            <person name="Tritt A."/>
            <person name="Yoshinaga Y."/>
            <person name="Zwiers L.-H."/>
            <person name="Turgeon B."/>
            <person name="Goodwin S."/>
            <person name="Spatafora J."/>
            <person name="Crous P."/>
            <person name="Grigoriev I."/>
        </authorList>
    </citation>
    <scope>NUCLEOTIDE SEQUENCE</scope>
    <source>
        <strain evidence="3">CBS 113818</strain>
    </source>
</reference>
<sequence length="843" mass="89695">MRKAQLGAFVLLATEIEAQLFTNGSSPTHSFNLTISNADTNSTRYSTLFNATTLPVSASATNATASLSSFNATTVLSSSTTSTHHNATITRSPILPTSLTFPNTTITSNSTRSRNACQAQYDAYDSYLWWGGYTWTPSVTITSITTVSQVWEFMTLSTELYECTSTCGNICYANNVTTIISHSKFTQSETRTYYKNEPFPITTPNCTIPFKECLGLQTSYASAMTSFNSMGDEYAAYNQEPVRPYCSACVSTSCYFNGMFAMSLYYWPPTSTTSRDYCTSEPVGGRASKYAPDVNHTYVPTTTGPYAVVDGVTMYQGNVYVSYWEPQVYDNCHTSISRRNPESHRIITVASDALYSIRKYPDTFALPPVKWDLIPWPFNFDDFHEPVPWSAYSGQETCAKQDNGVPRDCGHVVKPNEYWPYVLMPPQIRDLDPAWASCNYNEYAVFDPPIALKPVDMFSSSQATPTAGGEARPIVTPPAPGQPGGGGFPVVTPRPGGPPLQAPQAPSNYLPDPTQSRSPAVSVDVPRPVVTIGSSVIPVDPSSGLVIRPGVTIKPGDPPTVIDGTTFSFGSTGVVVADGKGTTTFAVPAANPQVPVVTVGSSVFPIDSPGRVIIRPGVTLKAGERPVVIDGTIMYVGPSGVVMIDETGSASTIPIPAVAFETPAITIGPSVVPFDASGGLIVRAGQTLRPGDPAIAIGGTTYSIGLFGVTIIDNQGTSTIPFPMLKEYITVGAQTYTMINGNLVMGPGLTLSGPGGMIIMAGTTVMLKSESVEIVGKSGTSIVPLKSKIHGSLPSSGGLSRGGAIEQAKETGKKESVAAASALLGCCYHFFVLAVVIQLIHEL</sequence>
<gene>
    <name evidence="3" type="ORF">CC86DRAFT_12730</name>
</gene>
<dbReference type="EMBL" id="MU006216">
    <property type="protein sequence ID" value="KAF2833651.1"/>
    <property type="molecule type" value="Genomic_DNA"/>
</dbReference>
<proteinExistence type="predicted"/>